<feature type="transmembrane region" description="Helical" evidence="1">
    <location>
        <begin position="68"/>
        <end position="90"/>
    </location>
</feature>
<dbReference type="EMBL" id="LIAV01000314">
    <property type="protein sequence ID" value="KRO38659.1"/>
    <property type="molecule type" value="Genomic_DNA"/>
</dbReference>
<reference evidence="3" key="1">
    <citation type="submission" date="2015-10" db="EMBL/GenBank/DDBJ databases">
        <title>Metagenome-Assembled Genomes uncover a global brackish microbiome.</title>
        <authorList>
            <person name="Hugerth L.W."/>
            <person name="Larsson J."/>
            <person name="Alneberg J."/>
            <person name="Lindh M.V."/>
            <person name="Legrand C."/>
            <person name="Pinhassi J."/>
            <person name="Andersson A."/>
        </authorList>
    </citation>
    <scope>NUCLEOTIDE SEQUENCE [LARGE SCALE GENOMIC DNA]</scope>
</reference>
<keyword evidence="1" id="KW-1133">Transmembrane helix</keyword>
<gene>
    <name evidence="2" type="ORF">ABR63_06365</name>
</gene>
<name>A0A0R2PRI0_9GAMM</name>
<evidence type="ECO:0000313" key="3">
    <source>
        <dbReference type="Proteomes" id="UP000050874"/>
    </source>
</evidence>
<feature type="transmembrane region" description="Helical" evidence="1">
    <location>
        <begin position="96"/>
        <end position="114"/>
    </location>
</feature>
<feature type="non-terminal residue" evidence="2">
    <location>
        <position position="1"/>
    </location>
</feature>
<organism evidence="2 3">
    <name type="scientific">SAR86 cluster bacterium BACL1 MAG-120920-bin57</name>
    <dbReference type="NCBI Taxonomy" id="1655571"/>
    <lineage>
        <taxon>Bacteria</taxon>
        <taxon>Pseudomonadati</taxon>
        <taxon>Pseudomonadota</taxon>
        <taxon>Gammaproteobacteria</taxon>
        <taxon>SAR86 cluster</taxon>
    </lineage>
</organism>
<proteinExistence type="predicted"/>
<dbReference type="Proteomes" id="UP000050874">
    <property type="component" value="Unassembled WGS sequence"/>
</dbReference>
<evidence type="ECO:0000313" key="2">
    <source>
        <dbReference type="EMBL" id="KRO38659.1"/>
    </source>
</evidence>
<protein>
    <submittedName>
        <fullName evidence="2">Uncharacterized protein</fullName>
    </submittedName>
</protein>
<keyword evidence="1" id="KW-0812">Transmembrane</keyword>
<evidence type="ECO:0000256" key="1">
    <source>
        <dbReference type="SAM" id="Phobius"/>
    </source>
</evidence>
<dbReference type="AlphaFoldDB" id="A0A0R2PRI0"/>
<keyword evidence="1" id="KW-0472">Membrane</keyword>
<feature type="transmembrane region" description="Helical" evidence="1">
    <location>
        <begin position="26"/>
        <end position="56"/>
    </location>
</feature>
<sequence length="119" mass="13290">LIFIIAPRNNLFNKAIKTLKQNTLSILGLLVALVIFPILIQPIFVIYLGAIAAAVYLSSVPKSELLNLYLAFLSRWALFVVFSIISLTYIPENTLIALFLLVYLNTTFNPKLVISQHGL</sequence>
<accession>A0A0R2PRI0</accession>
<comment type="caution">
    <text evidence="2">The sequence shown here is derived from an EMBL/GenBank/DDBJ whole genome shotgun (WGS) entry which is preliminary data.</text>
</comment>